<dbReference type="PANTHER" id="PTHR33495:SF13">
    <property type="entry name" value="ANTI-SIGMA-F FACTOR ANTAGONIST RSFB"/>
    <property type="match status" value="1"/>
</dbReference>
<dbReference type="RefSeq" id="WP_203760908.1">
    <property type="nucleotide sequence ID" value="NZ_BAAABO010000006.1"/>
</dbReference>
<comment type="caution">
    <text evidence="4">The sequence shown here is derived from an EMBL/GenBank/DDBJ whole genome shotgun (WGS) entry which is preliminary data.</text>
</comment>
<dbReference type="EMBL" id="BOMI01000024">
    <property type="protein sequence ID" value="GID72973.1"/>
    <property type="molecule type" value="Genomic_DNA"/>
</dbReference>
<evidence type="ECO:0000313" key="5">
    <source>
        <dbReference type="Proteomes" id="UP000609879"/>
    </source>
</evidence>
<keyword evidence="5" id="KW-1185">Reference proteome</keyword>
<comment type="similarity">
    <text evidence="1 2">Belongs to the anti-sigma-factor antagonist family.</text>
</comment>
<accession>A0ABQ3XYZ4</accession>
<evidence type="ECO:0000256" key="2">
    <source>
        <dbReference type="RuleBase" id="RU003749"/>
    </source>
</evidence>
<sequence length="108" mass="11293">MNITAHRDGDGTARLTLDGDLDMATAGSLDGHVVRALTGERPRQLVIDAAGLSFCDSSGIHALVRARDTAHRHGASFVVSNTTGITRRTLEITGLLGTLTTVSPRVTG</sequence>
<dbReference type="PANTHER" id="PTHR33495">
    <property type="entry name" value="ANTI-SIGMA FACTOR ANTAGONIST TM_1081-RELATED-RELATED"/>
    <property type="match status" value="1"/>
</dbReference>
<dbReference type="Proteomes" id="UP000609879">
    <property type="component" value="Unassembled WGS sequence"/>
</dbReference>
<dbReference type="InterPro" id="IPR003658">
    <property type="entry name" value="Anti-sigma_ant"/>
</dbReference>
<evidence type="ECO:0000256" key="1">
    <source>
        <dbReference type="ARBA" id="ARBA00009013"/>
    </source>
</evidence>
<feature type="domain" description="STAS" evidence="3">
    <location>
        <begin position="10"/>
        <end position="108"/>
    </location>
</feature>
<dbReference type="InterPro" id="IPR036513">
    <property type="entry name" value="STAS_dom_sf"/>
</dbReference>
<evidence type="ECO:0000259" key="3">
    <source>
        <dbReference type="PROSITE" id="PS50801"/>
    </source>
</evidence>
<dbReference type="SUPFAM" id="SSF52091">
    <property type="entry name" value="SpoIIaa-like"/>
    <property type="match status" value="1"/>
</dbReference>
<dbReference type="Pfam" id="PF01740">
    <property type="entry name" value="STAS"/>
    <property type="match status" value="1"/>
</dbReference>
<dbReference type="NCBIfam" id="TIGR00377">
    <property type="entry name" value="ant_ant_sig"/>
    <property type="match status" value="1"/>
</dbReference>
<evidence type="ECO:0000313" key="4">
    <source>
        <dbReference type="EMBL" id="GID72973.1"/>
    </source>
</evidence>
<organism evidence="4 5">
    <name type="scientific">Paractinoplanes deccanensis</name>
    <dbReference type="NCBI Taxonomy" id="113561"/>
    <lineage>
        <taxon>Bacteria</taxon>
        <taxon>Bacillati</taxon>
        <taxon>Actinomycetota</taxon>
        <taxon>Actinomycetes</taxon>
        <taxon>Micromonosporales</taxon>
        <taxon>Micromonosporaceae</taxon>
        <taxon>Paractinoplanes</taxon>
    </lineage>
</organism>
<dbReference type="CDD" id="cd07043">
    <property type="entry name" value="STAS_anti-anti-sigma_factors"/>
    <property type="match status" value="1"/>
</dbReference>
<reference evidence="4 5" key="1">
    <citation type="submission" date="2021-01" db="EMBL/GenBank/DDBJ databases">
        <title>Whole genome shotgun sequence of Actinoplanes deccanensis NBRC 13994.</title>
        <authorList>
            <person name="Komaki H."/>
            <person name="Tamura T."/>
        </authorList>
    </citation>
    <scope>NUCLEOTIDE SEQUENCE [LARGE SCALE GENOMIC DNA]</scope>
    <source>
        <strain evidence="4 5">NBRC 13994</strain>
    </source>
</reference>
<proteinExistence type="inferred from homology"/>
<dbReference type="PROSITE" id="PS50801">
    <property type="entry name" value="STAS"/>
    <property type="match status" value="1"/>
</dbReference>
<name>A0ABQ3XYZ4_9ACTN</name>
<dbReference type="Gene3D" id="3.30.750.24">
    <property type="entry name" value="STAS domain"/>
    <property type="match status" value="1"/>
</dbReference>
<protein>
    <recommendedName>
        <fullName evidence="2">Anti-sigma factor antagonist</fullName>
    </recommendedName>
</protein>
<gene>
    <name evidence="4" type="ORF">Ade02nite_16140</name>
</gene>
<dbReference type="InterPro" id="IPR002645">
    <property type="entry name" value="STAS_dom"/>
</dbReference>